<gene>
    <name evidence="2" type="ORF">KDH_69790</name>
</gene>
<feature type="region of interest" description="Disordered" evidence="1">
    <location>
        <begin position="1"/>
        <end position="104"/>
    </location>
</feature>
<dbReference type="Proteomes" id="UP001344906">
    <property type="component" value="Unassembled WGS sequence"/>
</dbReference>
<comment type="caution">
    <text evidence="2">The sequence shown here is derived from an EMBL/GenBank/DDBJ whole genome shotgun (WGS) entry which is preliminary data.</text>
</comment>
<name>A0ABQ6G2E1_9CHLR</name>
<proteinExistence type="predicted"/>
<evidence type="ECO:0000256" key="1">
    <source>
        <dbReference type="SAM" id="MobiDB-lite"/>
    </source>
</evidence>
<evidence type="ECO:0000313" key="2">
    <source>
        <dbReference type="EMBL" id="GLV60157.1"/>
    </source>
</evidence>
<keyword evidence="3" id="KW-1185">Reference proteome</keyword>
<protein>
    <submittedName>
        <fullName evidence="2">Uncharacterized protein</fullName>
    </submittedName>
</protein>
<accession>A0ABQ6G2E1</accession>
<reference evidence="2 3" key="1">
    <citation type="submission" date="2023-02" db="EMBL/GenBank/DDBJ databases">
        <title>Dictyobacter halimunensis sp. nov., a new member of the class Ktedonobacteria from forest soil in a geothermal area.</title>
        <authorList>
            <person name="Rachmania M.K."/>
            <person name="Ningsih F."/>
            <person name="Sakai Y."/>
            <person name="Yabe S."/>
            <person name="Yokota A."/>
            <person name="Sjamsuridzal W."/>
        </authorList>
    </citation>
    <scope>NUCLEOTIDE SEQUENCE [LARGE SCALE GENOMIC DNA]</scope>
    <source>
        <strain evidence="2 3">S3.2.2.5</strain>
    </source>
</reference>
<dbReference type="EMBL" id="BSRI01000002">
    <property type="protein sequence ID" value="GLV60157.1"/>
    <property type="molecule type" value="Genomic_DNA"/>
</dbReference>
<dbReference type="RefSeq" id="WP_338257149.1">
    <property type="nucleotide sequence ID" value="NZ_BSRI01000002.1"/>
</dbReference>
<sequence length="132" mass="14216">MESADNTSSGHAWAAQSQADNLSEEDAEKTQEVPAIRQRKYPSAPFVSSTTTAHEEQTAATDVDSEPTLILDKASISAGNRDTTSEDGGQGSIEEHGPRFDTPPSCMYPVVSGLLPINIKKRNLVGKRLPYI</sequence>
<feature type="compositionally biased region" description="Polar residues" evidence="1">
    <location>
        <begin position="1"/>
        <end position="21"/>
    </location>
</feature>
<organism evidence="2 3">
    <name type="scientific">Dictyobacter halimunensis</name>
    <dbReference type="NCBI Taxonomy" id="3026934"/>
    <lineage>
        <taxon>Bacteria</taxon>
        <taxon>Bacillati</taxon>
        <taxon>Chloroflexota</taxon>
        <taxon>Ktedonobacteria</taxon>
        <taxon>Ktedonobacterales</taxon>
        <taxon>Dictyobacteraceae</taxon>
        <taxon>Dictyobacter</taxon>
    </lineage>
</organism>
<evidence type="ECO:0000313" key="3">
    <source>
        <dbReference type="Proteomes" id="UP001344906"/>
    </source>
</evidence>